<organism evidence="8 9">
    <name type="scientific">Gilvimarinus japonicus</name>
    <dbReference type="NCBI Taxonomy" id="1796469"/>
    <lineage>
        <taxon>Bacteria</taxon>
        <taxon>Pseudomonadati</taxon>
        <taxon>Pseudomonadota</taxon>
        <taxon>Gammaproteobacteria</taxon>
        <taxon>Cellvibrionales</taxon>
        <taxon>Cellvibrionaceae</taxon>
        <taxon>Gilvimarinus</taxon>
    </lineage>
</organism>
<comment type="similarity">
    <text evidence="2">Belongs to the HMG-CoA lyase family.</text>
</comment>
<dbReference type="EC" id="4.1.3.4" evidence="3"/>
<dbReference type="InterPro" id="IPR000138">
    <property type="entry name" value="HMG_CoA_lyase_AS"/>
</dbReference>
<dbReference type="Proteomes" id="UP001595548">
    <property type="component" value="Unassembled WGS sequence"/>
</dbReference>
<dbReference type="InterPro" id="IPR043594">
    <property type="entry name" value="HMGL"/>
</dbReference>
<dbReference type="Gene3D" id="3.20.20.70">
    <property type="entry name" value="Aldolase class I"/>
    <property type="match status" value="1"/>
</dbReference>
<keyword evidence="9" id="KW-1185">Reference proteome</keyword>
<feature type="domain" description="Pyruvate carboxyltransferase" evidence="7">
    <location>
        <begin position="11"/>
        <end position="278"/>
    </location>
</feature>
<dbReference type="InterPro" id="IPR000891">
    <property type="entry name" value="PYR_CT"/>
</dbReference>
<name>A0ABV7HTA4_9GAMM</name>
<dbReference type="RefSeq" id="WP_382416873.1">
    <property type="nucleotide sequence ID" value="NZ_AP031500.1"/>
</dbReference>
<evidence type="ECO:0000256" key="4">
    <source>
        <dbReference type="ARBA" id="ARBA00022723"/>
    </source>
</evidence>
<evidence type="ECO:0000313" key="8">
    <source>
        <dbReference type="EMBL" id="MFC3155889.1"/>
    </source>
</evidence>
<dbReference type="InterPro" id="IPR013785">
    <property type="entry name" value="Aldolase_TIM"/>
</dbReference>
<evidence type="ECO:0000313" key="9">
    <source>
        <dbReference type="Proteomes" id="UP001595548"/>
    </source>
</evidence>
<comment type="caution">
    <text evidence="8">The sequence shown here is derived from an EMBL/GenBank/DDBJ whole genome shotgun (WGS) entry which is preliminary data.</text>
</comment>
<keyword evidence="4" id="KW-0479">Metal-binding</keyword>
<protein>
    <recommendedName>
        <fullName evidence="3">hydroxymethylglutaryl-CoA lyase</fullName>
        <ecNumber evidence="3">4.1.3.4</ecNumber>
    </recommendedName>
</protein>
<dbReference type="GO" id="GO:0016829">
    <property type="term" value="F:lyase activity"/>
    <property type="evidence" value="ECO:0007669"/>
    <property type="project" value="UniProtKB-KW"/>
</dbReference>
<evidence type="ECO:0000256" key="3">
    <source>
        <dbReference type="ARBA" id="ARBA00012910"/>
    </source>
</evidence>
<dbReference type="EMBL" id="JBHRTL010000007">
    <property type="protein sequence ID" value="MFC3155889.1"/>
    <property type="molecule type" value="Genomic_DNA"/>
</dbReference>
<evidence type="ECO:0000256" key="6">
    <source>
        <dbReference type="ARBA" id="ARBA00049877"/>
    </source>
</evidence>
<evidence type="ECO:0000256" key="5">
    <source>
        <dbReference type="ARBA" id="ARBA00023239"/>
    </source>
</evidence>
<dbReference type="Pfam" id="PF00682">
    <property type="entry name" value="HMGL-like"/>
    <property type="match status" value="1"/>
</dbReference>
<evidence type="ECO:0000256" key="2">
    <source>
        <dbReference type="ARBA" id="ARBA00009405"/>
    </source>
</evidence>
<dbReference type="PROSITE" id="PS01062">
    <property type="entry name" value="HMG_COA_LYASE"/>
    <property type="match status" value="1"/>
</dbReference>
<sequence>MPLTATLPTRASIVEVGPRDGLQNEPGRISLDDKVDLINALANAGVQRIEAGAFVNPTWVPQMADSGDAFAAITRKPGVSYSALTPNIKGFDRALAAGADEVAIFAAASEAFSQKNLNCDINTSLERFAEVVAAANANNIPVRGYISCVLGCPYSGKVEPQTCLSIARELLAMGCYEVSLGDTIGVGTAADTQRLLACLLNDIPVEQLAVHMHDTYGQALSNILAALQMGVHVIDSSVAGLGGCPYAQGATGNVATEDVIYLLDGLGIDHGINLHQLMAAGQRICDRLGKRNNSKVTQAHSARTQKIL</sequence>
<dbReference type="PANTHER" id="PTHR42738:SF7">
    <property type="entry name" value="HYDROXYMETHYLGLUTARYL-COA LYASE"/>
    <property type="match status" value="1"/>
</dbReference>
<proteinExistence type="inferred from homology"/>
<dbReference type="PANTHER" id="PTHR42738">
    <property type="entry name" value="HYDROXYMETHYLGLUTARYL-COA LYASE"/>
    <property type="match status" value="1"/>
</dbReference>
<dbReference type="PROSITE" id="PS50991">
    <property type="entry name" value="PYR_CT"/>
    <property type="match status" value="1"/>
</dbReference>
<comment type="pathway">
    <text evidence="1">Metabolic intermediate metabolism; (S)-3-hydroxy-3-methylglutaryl-CoA degradation; acetoacetate from (S)-3-hydroxy-3-methylglutaryl-CoA: step 1/1.</text>
</comment>
<gene>
    <name evidence="8" type="ORF">ACFOEB_11810</name>
</gene>
<dbReference type="NCBIfam" id="NF004283">
    <property type="entry name" value="PRK05692.1"/>
    <property type="match status" value="1"/>
</dbReference>
<accession>A0ABV7HTA4</accession>
<evidence type="ECO:0000259" key="7">
    <source>
        <dbReference type="PROSITE" id="PS50991"/>
    </source>
</evidence>
<keyword evidence="5 8" id="KW-0456">Lyase</keyword>
<comment type="catalytic activity">
    <reaction evidence="6">
        <text>(3S)-3-hydroxy-3-methylglutaryl-CoA = acetoacetate + acetyl-CoA</text>
        <dbReference type="Rhea" id="RHEA:24404"/>
        <dbReference type="ChEBI" id="CHEBI:13705"/>
        <dbReference type="ChEBI" id="CHEBI:43074"/>
        <dbReference type="ChEBI" id="CHEBI:57288"/>
        <dbReference type="EC" id="4.1.3.4"/>
    </reaction>
</comment>
<reference evidence="9" key="1">
    <citation type="journal article" date="2019" name="Int. J. Syst. Evol. Microbiol.">
        <title>The Global Catalogue of Microorganisms (GCM) 10K type strain sequencing project: providing services to taxonomists for standard genome sequencing and annotation.</title>
        <authorList>
            <consortium name="The Broad Institute Genomics Platform"/>
            <consortium name="The Broad Institute Genome Sequencing Center for Infectious Disease"/>
            <person name="Wu L."/>
            <person name="Ma J."/>
        </authorList>
    </citation>
    <scope>NUCLEOTIDE SEQUENCE [LARGE SCALE GENOMIC DNA]</scope>
    <source>
        <strain evidence="9">KCTC 52141</strain>
    </source>
</reference>
<dbReference type="SUPFAM" id="SSF51569">
    <property type="entry name" value="Aldolase"/>
    <property type="match status" value="1"/>
</dbReference>
<dbReference type="CDD" id="cd07938">
    <property type="entry name" value="DRE_TIM_HMGL"/>
    <property type="match status" value="1"/>
</dbReference>
<evidence type="ECO:0000256" key="1">
    <source>
        <dbReference type="ARBA" id="ARBA00005143"/>
    </source>
</evidence>